<evidence type="ECO:0000313" key="2">
    <source>
        <dbReference type="EMBL" id="CAA2620571.1"/>
    </source>
</evidence>
<feature type="chain" id="PRO_5045019948" evidence="1">
    <location>
        <begin position="29"/>
        <end position="73"/>
    </location>
</feature>
<evidence type="ECO:0000256" key="1">
    <source>
        <dbReference type="SAM" id="SignalP"/>
    </source>
</evidence>
<accession>A0A7I8IR32</accession>
<protein>
    <submittedName>
        <fullName evidence="2">Uncharacterized protein</fullName>
    </submittedName>
</protein>
<feature type="signal peptide" evidence="1">
    <location>
        <begin position="1"/>
        <end position="28"/>
    </location>
</feature>
<proteinExistence type="predicted"/>
<dbReference type="EMBL" id="LR743592">
    <property type="protein sequence ID" value="CAA2620571.1"/>
    <property type="molecule type" value="Genomic_DNA"/>
</dbReference>
<dbReference type="OrthoDB" id="784226at2759"/>
<organism evidence="2">
    <name type="scientific">Spirodela intermedia</name>
    <name type="common">Intermediate duckweed</name>
    <dbReference type="NCBI Taxonomy" id="51605"/>
    <lineage>
        <taxon>Eukaryota</taxon>
        <taxon>Viridiplantae</taxon>
        <taxon>Streptophyta</taxon>
        <taxon>Embryophyta</taxon>
        <taxon>Tracheophyta</taxon>
        <taxon>Spermatophyta</taxon>
        <taxon>Magnoliopsida</taxon>
        <taxon>Liliopsida</taxon>
        <taxon>Araceae</taxon>
        <taxon>Lemnoideae</taxon>
        <taxon>Spirodela</taxon>
    </lineage>
</organism>
<evidence type="ECO:0000313" key="4">
    <source>
        <dbReference type="Proteomes" id="UP000663760"/>
    </source>
</evidence>
<dbReference type="PANTHER" id="PTHR37245:SF4">
    <property type="entry name" value="PAMP-INDUCED SECRETED PEPTIDE 1"/>
    <property type="match status" value="1"/>
</dbReference>
<dbReference type="PANTHER" id="PTHR37245">
    <property type="entry name" value="PAMP-INDUCED SECRETED PEPTIDE 1"/>
    <property type="match status" value="1"/>
</dbReference>
<dbReference type="GO" id="GO:0006952">
    <property type="term" value="P:defense response"/>
    <property type="evidence" value="ECO:0007669"/>
    <property type="project" value="InterPro"/>
</dbReference>
<keyword evidence="1" id="KW-0732">Signal</keyword>
<gene>
    <name evidence="2" type="ORF">SI7747_05006740</name>
    <name evidence="3" type="ORF">SI8410_05007319</name>
</gene>
<evidence type="ECO:0000313" key="3">
    <source>
        <dbReference type="EMBL" id="CAA7396656.1"/>
    </source>
</evidence>
<dbReference type="EMBL" id="LR746268">
    <property type="protein sequence ID" value="CAA7396656.1"/>
    <property type="molecule type" value="Genomic_DNA"/>
</dbReference>
<dbReference type="InterPro" id="IPR040273">
    <property type="entry name" value="PIP1"/>
</dbReference>
<dbReference type="AlphaFoldDB" id="A0A7I8IR32"/>
<reference evidence="2" key="1">
    <citation type="submission" date="2019-12" db="EMBL/GenBank/DDBJ databases">
        <authorList>
            <person name="Scholz U."/>
            <person name="Mascher M."/>
            <person name="Fiebig A."/>
        </authorList>
    </citation>
    <scope>NUCLEOTIDE SEQUENCE</scope>
</reference>
<dbReference type="Proteomes" id="UP000663760">
    <property type="component" value="Chromosome 5"/>
</dbReference>
<name>A0A7I8IR32_SPIIN</name>
<sequence>MDSRRVSAFLLLAVVVVAVLSMAGTAQAARPPPGQFDGESFLTYPSVYERAKSAIESMMQKLPSGPSPRGPGH</sequence>
<keyword evidence="4" id="KW-1185">Reference proteome</keyword>